<feature type="compositionally biased region" description="Basic and acidic residues" evidence="10">
    <location>
        <begin position="554"/>
        <end position="564"/>
    </location>
</feature>
<organism evidence="11 12">
    <name type="scientific">Orbilia blumenaviensis</name>
    <dbReference type="NCBI Taxonomy" id="1796055"/>
    <lineage>
        <taxon>Eukaryota</taxon>
        <taxon>Fungi</taxon>
        <taxon>Dikarya</taxon>
        <taxon>Ascomycota</taxon>
        <taxon>Pezizomycotina</taxon>
        <taxon>Orbiliomycetes</taxon>
        <taxon>Orbiliales</taxon>
        <taxon>Orbiliaceae</taxon>
        <taxon>Orbilia</taxon>
    </lineage>
</organism>
<evidence type="ECO:0000313" key="12">
    <source>
        <dbReference type="Proteomes" id="UP001373714"/>
    </source>
</evidence>
<dbReference type="EC" id="2.3.1.48" evidence="2"/>
<keyword evidence="4" id="KW-0227">DNA damage</keyword>
<dbReference type="GO" id="GO:0032931">
    <property type="term" value="F:histone H3K56 acetyltransferase activity"/>
    <property type="evidence" value="ECO:0007669"/>
    <property type="project" value="TreeGrafter"/>
</dbReference>
<evidence type="ECO:0000256" key="3">
    <source>
        <dbReference type="ARBA" id="ARBA00022679"/>
    </source>
</evidence>
<dbReference type="GO" id="GO:0005634">
    <property type="term" value="C:nucleus"/>
    <property type="evidence" value="ECO:0007669"/>
    <property type="project" value="UniProtKB-SubCell"/>
</dbReference>
<sequence>MASPQNSVSVEVAPASPLENSSHQPSPLAVALSGLLPLGFNIHHISHPPTRCDPLYAAPHGQKPLSTRLIRHFLAVSSVATSTIVYAIEVHIYTTKSSTTIFVSKADSTGFFPKPASPVPKGSASPIRATTTAFLEYLITEYNRPGIPTHLTLFARAQDQYLFPNSVNNKSKHVLSDIQLIRWWARVFDPLTRSISALEQLSEPPKSYLLVPGLEASDLRNVIPSKEWIHGHPYSHPSKPVRECIPQFEDDPKARFLNELEEEGWKGCRNMKDFWELMSFRQECSVGKSVGFLSLIFKSGRPVAGDEEREAEALGEMQSSSQDSQPSTMSTGSPDSKKRRSPNPDSGASTPKRRKVKLPKDIQSASTHTIASLLRNPTTREYITRRSISLSRRSSSFSSLDQTNDQYGRKGKLLSQKDYDRLMNSLLDSDFQGKKCARESSELWIKMAGKEELPEGARDQEALVLPSEPRVQVNLLTTIRKRKSEEELGGVVTNILTPRKKSKGEDMPVDVLLPQQKGESTGDITTVNILQPRKKSSEITSPAINVLQPRKKPKEPEAAPKNEPEPAVNILQPRKKPKASDDGQASNGVAQDKSPA</sequence>
<evidence type="ECO:0000256" key="1">
    <source>
        <dbReference type="ARBA" id="ARBA00004123"/>
    </source>
</evidence>
<feature type="region of interest" description="Disordered" evidence="10">
    <location>
        <begin position="1"/>
        <end position="23"/>
    </location>
</feature>
<dbReference type="GO" id="GO:0006355">
    <property type="term" value="P:regulation of DNA-templated transcription"/>
    <property type="evidence" value="ECO:0007669"/>
    <property type="project" value="InterPro"/>
</dbReference>
<feature type="compositionally biased region" description="Polar residues" evidence="10">
    <location>
        <begin position="363"/>
        <end position="373"/>
    </location>
</feature>
<evidence type="ECO:0000256" key="10">
    <source>
        <dbReference type="SAM" id="MobiDB-lite"/>
    </source>
</evidence>
<protein>
    <recommendedName>
        <fullName evidence="2">histone acetyltransferase</fullName>
        <ecNumber evidence="2">2.3.1.48</ecNumber>
    </recommendedName>
</protein>
<reference evidence="11 12" key="1">
    <citation type="submission" date="2019-10" db="EMBL/GenBank/DDBJ databases">
        <authorList>
            <person name="Palmer J.M."/>
        </authorList>
    </citation>
    <scope>NUCLEOTIDE SEQUENCE [LARGE SCALE GENOMIC DNA]</scope>
    <source>
        <strain evidence="11 12">TWF730</strain>
    </source>
</reference>
<dbReference type="InterPro" id="IPR051236">
    <property type="entry name" value="HAT_RTT109-like"/>
</dbReference>
<accession>A0AAV9U452</accession>
<feature type="compositionally biased region" description="Low complexity" evidence="10">
    <location>
        <begin position="317"/>
        <end position="331"/>
    </location>
</feature>
<dbReference type="GO" id="GO:0006974">
    <property type="term" value="P:DNA damage response"/>
    <property type="evidence" value="ECO:0007669"/>
    <property type="project" value="UniProtKB-KW"/>
</dbReference>
<dbReference type="InterPro" id="IPR013178">
    <property type="entry name" value="Histone_AcTrfase_Rtt109/CBP"/>
</dbReference>
<evidence type="ECO:0000256" key="7">
    <source>
        <dbReference type="ARBA" id="ARBA00023163"/>
    </source>
</evidence>
<evidence type="ECO:0000256" key="5">
    <source>
        <dbReference type="ARBA" id="ARBA00022990"/>
    </source>
</evidence>
<keyword evidence="3" id="KW-0808">Transferase</keyword>
<comment type="caution">
    <text evidence="11">The sequence shown here is derived from an EMBL/GenBank/DDBJ whole genome shotgun (WGS) entry which is preliminary data.</text>
</comment>
<dbReference type="AlphaFoldDB" id="A0AAV9U452"/>
<dbReference type="PANTHER" id="PTHR31571:SF2">
    <property type="entry name" value="HISTONE ACETYLTRANSFERASE RTT109"/>
    <property type="match status" value="1"/>
</dbReference>
<keyword evidence="5" id="KW-0007">Acetylation</keyword>
<dbReference type="SMART" id="SM01250">
    <property type="entry name" value="KAT11"/>
    <property type="match status" value="1"/>
</dbReference>
<evidence type="ECO:0000256" key="6">
    <source>
        <dbReference type="ARBA" id="ARBA00023015"/>
    </source>
</evidence>
<evidence type="ECO:0000256" key="4">
    <source>
        <dbReference type="ARBA" id="ARBA00022763"/>
    </source>
</evidence>
<comment type="subcellular location">
    <subcellularLocation>
        <location evidence="1">Nucleus</location>
    </subcellularLocation>
</comment>
<dbReference type="EMBL" id="JAVHNS010000016">
    <property type="protein sequence ID" value="KAK6333741.1"/>
    <property type="molecule type" value="Genomic_DNA"/>
</dbReference>
<evidence type="ECO:0000256" key="9">
    <source>
        <dbReference type="ARBA" id="ARBA00048940"/>
    </source>
</evidence>
<dbReference type="Pfam" id="PF08214">
    <property type="entry name" value="HAT_KAT11"/>
    <property type="match status" value="1"/>
</dbReference>
<evidence type="ECO:0000256" key="8">
    <source>
        <dbReference type="ARBA" id="ARBA00023242"/>
    </source>
</evidence>
<comment type="catalytic activity">
    <reaction evidence="9">
        <text>L-lysyl-[histone] + acetyl-CoA = N(6)-acetyl-L-lysyl-[histone] + CoA + H(+)</text>
        <dbReference type="Rhea" id="RHEA:21992"/>
        <dbReference type="Rhea" id="RHEA-COMP:9845"/>
        <dbReference type="Rhea" id="RHEA-COMP:11338"/>
        <dbReference type="ChEBI" id="CHEBI:15378"/>
        <dbReference type="ChEBI" id="CHEBI:29969"/>
        <dbReference type="ChEBI" id="CHEBI:57287"/>
        <dbReference type="ChEBI" id="CHEBI:57288"/>
        <dbReference type="ChEBI" id="CHEBI:61930"/>
        <dbReference type="EC" id="2.3.1.48"/>
    </reaction>
    <physiologicalReaction direction="left-to-right" evidence="9">
        <dbReference type="Rhea" id="RHEA:21993"/>
    </physiologicalReaction>
</comment>
<feature type="region of interest" description="Disordered" evidence="10">
    <location>
        <begin position="523"/>
        <end position="596"/>
    </location>
</feature>
<name>A0AAV9U452_9PEZI</name>
<keyword evidence="8" id="KW-0539">Nucleus</keyword>
<keyword evidence="12" id="KW-1185">Reference proteome</keyword>
<keyword evidence="6" id="KW-0805">Transcription regulation</keyword>
<dbReference type="PANTHER" id="PTHR31571">
    <property type="entry name" value="ALTERED INHERITANCE OF MITOCHONDRIA PROTEIN 6"/>
    <property type="match status" value="1"/>
</dbReference>
<evidence type="ECO:0000313" key="11">
    <source>
        <dbReference type="EMBL" id="KAK6333741.1"/>
    </source>
</evidence>
<proteinExistence type="predicted"/>
<evidence type="ECO:0000256" key="2">
    <source>
        <dbReference type="ARBA" id="ARBA00013184"/>
    </source>
</evidence>
<feature type="region of interest" description="Disordered" evidence="10">
    <location>
        <begin position="304"/>
        <end position="373"/>
    </location>
</feature>
<dbReference type="Proteomes" id="UP001373714">
    <property type="component" value="Unassembled WGS sequence"/>
</dbReference>
<dbReference type="InterPro" id="IPR016849">
    <property type="entry name" value="Rtt109"/>
</dbReference>
<keyword evidence="7" id="KW-0804">Transcription</keyword>
<gene>
    <name evidence="11" type="ORF">TWF730_003924</name>
</gene>
<dbReference type="PROSITE" id="PS51728">
    <property type="entry name" value="RTT109_HAT"/>
    <property type="match status" value="1"/>
</dbReference>